<dbReference type="Pfam" id="PF06808">
    <property type="entry name" value="DctM"/>
    <property type="match status" value="1"/>
</dbReference>
<feature type="transmembrane region" description="Helical" evidence="7">
    <location>
        <begin position="134"/>
        <end position="161"/>
    </location>
</feature>
<proteinExistence type="inferred from homology"/>
<evidence type="ECO:0000256" key="2">
    <source>
        <dbReference type="ARBA" id="ARBA00022475"/>
    </source>
</evidence>
<reference evidence="9" key="1">
    <citation type="submission" date="2022-01" db="EMBL/GenBank/DDBJ databases">
        <title>Jiella avicenniae sp. nov., a novel endophytic bacterium isolated from bark of Avicennia marina.</title>
        <authorList>
            <person name="Tuo L."/>
        </authorList>
    </citation>
    <scope>NUCLEOTIDE SEQUENCE</scope>
    <source>
        <strain evidence="9">CBK1P-4</strain>
    </source>
</reference>
<dbReference type="NCBIfam" id="TIGR00786">
    <property type="entry name" value="dctM"/>
    <property type="match status" value="1"/>
</dbReference>
<keyword evidence="10" id="KW-1185">Reference proteome</keyword>
<evidence type="ECO:0000256" key="3">
    <source>
        <dbReference type="ARBA" id="ARBA00022519"/>
    </source>
</evidence>
<organism evidence="9 10">
    <name type="scientific">Jiella avicenniae</name>
    <dbReference type="NCBI Taxonomy" id="2907202"/>
    <lineage>
        <taxon>Bacteria</taxon>
        <taxon>Pseudomonadati</taxon>
        <taxon>Pseudomonadota</taxon>
        <taxon>Alphaproteobacteria</taxon>
        <taxon>Hyphomicrobiales</taxon>
        <taxon>Aurantimonadaceae</taxon>
        <taxon>Jiella</taxon>
    </lineage>
</organism>
<sequence>MTTILFVSFFVLMILGMPLGFAIIIGGIAALTFGSGINPLMVPQRLFAGMDSFSLLAIPFFLLAGSLMTAGGLSDRIIALANALVGRLRGGLALGNVVASIFFGGISGSAVADTSAIGGTFIPAMKRLGYKAPYSVAVTAASSPMSPLIPPSIAWIVYGFLTDQSVIRLFFAGILPGLLWSGAICVLIVIQAYRLDFPVFEKTSLKELWRVFREALTALMMPVIILGGILFGVFTVTEASAVAVVYALFVGVVVHRELDFKSIMQAVRSSIETTAVVMIIIGSASLFAWILAYDEVPQRVAAAIGDFTQNPIVFLLLVNALLLVLGTFMETNAAKVMVVPVLFPIAVTYGIDPIHFGVIVTANICLGLITPPLGIVLALACRIGDIPLDKGIVAVVPFLLVSMGVVLVLTYVPAISLWLPHLLLD</sequence>
<accession>A0A9X1P1R6</accession>
<comment type="subcellular location">
    <subcellularLocation>
        <location evidence="1 7">Cell inner membrane</location>
        <topology evidence="1 7">Multi-pass membrane protein</topology>
    </subcellularLocation>
</comment>
<name>A0A9X1P1R6_9HYPH</name>
<dbReference type="PANTHER" id="PTHR33362">
    <property type="entry name" value="SIALIC ACID TRAP TRANSPORTER PERMEASE PROTEIN SIAT-RELATED"/>
    <property type="match status" value="1"/>
</dbReference>
<feature type="transmembrane region" description="Helical" evidence="7">
    <location>
        <begin position="270"/>
        <end position="292"/>
    </location>
</feature>
<feature type="transmembrane region" description="Helical" evidence="7">
    <location>
        <begin position="53"/>
        <end position="73"/>
    </location>
</feature>
<dbReference type="EMBL" id="JAJUWU010000016">
    <property type="protein sequence ID" value="MCE7029462.1"/>
    <property type="molecule type" value="Genomic_DNA"/>
</dbReference>
<protein>
    <recommendedName>
        <fullName evidence="7">TRAP transporter large permease protein</fullName>
    </recommendedName>
</protein>
<feature type="transmembrane region" description="Helical" evidence="7">
    <location>
        <begin position="392"/>
        <end position="419"/>
    </location>
</feature>
<feature type="transmembrane region" description="Helical" evidence="7">
    <location>
        <begin position="167"/>
        <end position="190"/>
    </location>
</feature>
<dbReference type="PIRSF" id="PIRSF006066">
    <property type="entry name" value="HI0050"/>
    <property type="match status" value="1"/>
</dbReference>
<comment type="caution">
    <text evidence="9">The sequence shown here is derived from an EMBL/GenBank/DDBJ whole genome shotgun (WGS) entry which is preliminary data.</text>
</comment>
<keyword evidence="6 7" id="KW-0472">Membrane</keyword>
<evidence type="ECO:0000313" key="10">
    <source>
        <dbReference type="Proteomes" id="UP001139035"/>
    </source>
</evidence>
<evidence type="ECO:0000259" key="8">
    <source>
        <dbReference type="Pfam" id="PF06808"/>
    </source>
</evidence>
<dbReference type="InterPro" id="IPR010656">
    <property type="entry name" value="DctM"/>
</dbReference>
<dbReference type="InterPro" id="IPR004681">
    <property type="entry name" value="TRAP_DctM"/>
</dbReference>
<feature type="domain" description="TRAP C4-dicarboxylate transport system permease DctM subunit" evidence="8">
    <location>
        <begin position="6"/>
        <end position="415"/>
    </location>
</feature>
<feature type="transmembrane region" description="Helical" evidence="7">
    <location>
        <begin position="93"/>
        <end position="122"/>
    </location>
</feature>
<comment type="function">
    <text evidence="7">Part of the tripartite ATP-independent periplasmic (TRAP) transport system.</text>
</comment>
<evidence type="ECO:0000313" key="9">
    <source>
        <dbReference type="EMBL" id="MCE7029462.1"/>
    </source>
</evidence>
<feature type="transmembrane region" description="Helical" evidence="7">
    <location>
        <begin position="211"/>
        <end position="234"/>
    </location>
</feature>
<gene>
    <name evidence="9" type="ORF">LZD57_15835</name>
</gene>
<dbReference type="PANTHER" id="PTHR33362:SF3">
    <property type="entry name" value="SIALIC ACID TRAP TRANSPORTER PERMEASE PROTEIN SIAT"/>
    <property type="match status" value="1"/>
</dbReference>
<feature type="transmembrane region" description="Helical" evidence="7">
    <location>
        <begin position="357"/>
        <end position="380"/>
    </location>
</feature>
<dbReference type="RefSeq" id="WP_233720455.1">
    <property type="nucleotide sequence ID" value="NZ_JAJUWU010000016.1"/>
</dbReference>
<keyword evidence="7" id="KW-0813">Transport</keyword>
<evidence type="ECO:0000256" key="1">
    <source>
        <dbReference type="ARBA" id="ARBA00004429"/>
    </source>
</evidence>
<comment type="similarity">
    <text evidence="7">Belongs to the TRAP transporter large permease family.</text>
</comment>
<feature type="transmembrane region" description="Helical" evidence="7">
    <location>
        <begin position="312"/>
        <end position="329"/>
    </location>
</feature>
<keyword evidence="3 7" id="KW-0997">Cell inner membrane</keyword>
<evidence type="ECO:0000256" key="5">
    <source>
        <dbReference type="ARBA" id="ARBA00022989"/>
    </source>
</evidence>
<keyword evidence="5 7" id="KW-1133">Transmembrane helix</keyword>
<comment type="subunit">
    <text evidence="7">The complex comprises the extracytoplasmic solute receptor protein and the two transmembrane proteins.</text>
</comment>
<dbReference type="Proteomes" id="UP001139035">
    <property type="component" value="Unassembled WGS sequence"/>
</dbReference>
<dbReference type="AlphaFoldDB" id="A0A9X1P1R6"/>
<keyword evidence="2" id="KW-1003">Cell membrane</keyword>
<evidence type="ECO:0000256" key="4">
    <source>
        <dbReference type="ARBA" id="ARBA00022692"/>
    </source>
</evidence>
<dbReference type="GO" id="GO:0022857">
    <property type="term" value="F:transmembrane transporter activity"/>
    <property type="evidence" value="ECO:0007669"/>
    <property type="project" value="UniProtKB-UniRule"/>
</dbReference>
<evidence type="ECO:0000256" key="6">
    <source>
        <dbReference type="ARBA" id="ARBA00023136"/>
    </source>
</evidence>
<dbReference type="GO" id="GO:0005886">
    <property type="term" value="C:plasma membrane"/>
    <property type="evidence" value="ECO:0007669"/>
    <property type="project" value="UniProtKB-SubCell"/>
</dbReference>
<evidence type="ECO:0000256" key="7">
    <source>
        <dbReference type="RuleBase" id="RU369079"/>
    </source>
</evidence>
<keyword evidence="4 7" id="KW-0812">Transmembrane</keyword>
<feature type="transmembrane region" description="Helical" evidence="7">
    <location>
        <begin position="6"/>
        <end position="33"/>
    </location>
</feature>
<feature type="transmembrane region" description="Helical" evidence="7">
    <location>
        <begin position="336"/>
        <end position="351"/>
    </location>
</feature>